<evidence type="ECO:0000313" key="1">
    <source>
        <dbReference type="Ensembl" id="ENSPMGP00000021259.1"/>
    </source>
</evidence>
<dbReference type="STRING" id="409849.ENSPMGP00000021259"/>
<dbReference type="RefSeq" id="XP_033838023.1">
    <property type="nucleotide sequence ID" value="XM_033982132.2"/>
</dbReference>
<dbReference type="Pfam" id="PF08997">
    <property type="entry name" value="UCR_6-4kD"/>
    <property type="match status" value="1"/>
</dbReference>
<dbReference type="PANTHER" id="PTHR15420">
    <property type="entry name" value="UBIQUINOL-CYTOCHROME C REDUCTASE COMPLEX 6.4 KD PROTEIN"/>
    <property type="match status" value="1"/>
</dbReference>
<reference evidence="1" key="1">
    <citation type="submission" date="2025-08" db="UniProtKB">
        <authorList>
            <consortium name="Ensembl"/>
        </authorList>
    </citation>
    <scope>IDENTIFICATION</scope>
</reference>
<dbReference type="InterPro" id="IPR015089">
    <property type="entry name" value="UQCR"/>
</dbReference>
<evidence type="ECO:0008006" key="3">
    <source>
        <dbReference type="Google" id="ProtNLM"/>
    </source>
</evidence>
<sequence>MLSKVLGSKYVSIAKSWIPTMAVWGTAGGVALVHFTDWRLILDYVPYVSGKFKKEE</sequence>
<dbReference type="OrthoDB" id="15743at2759"/>
<dbReference type="Ensembl" id="ENSPMGT00000022652.1">
    <property type="protein sequence ID" value="ENSPMGP00000021259.1"/>
    <property type="gene ID" value="ENSPMGG00000017219.1"/>
</dbReference>
<evidence type="ECO:0000313" key="2">
    <source>
        <dbReference type="Proteomes" id="UP000261520"/>
    </source>
</evidence>
<protein>
    <recommendedName>
        <fullName evidence="3">Ubiquinol-cytochrome c reductase, complex III subunit XI</fullName>
    </recommendedName>
</protein>
<dbReference type="SUPFAM" id="SSF81518">
    <property type="entry name" value="Subunit XI (6.4 kDa protein) of cytochrome bc1 complex (Ubiquinol-cytochrome c reductase)"/>
    <property type="match status" value="1"/>
</dbReference>
<dbReference type="GO" id="GO:0005743">
    <property type="term" value="C:mitochondrial inner membrane"/>
    <property type="evidence" value="ECO:0007669"/>
    <property type="project" value="TreeGrafter"/>
</dbReference>
<organism evidence="1 2">
    <name type="scientific">Periophthalmus magnuspinnatus</name>
    <dbReference type="NCBI Taxonomy" id="409849"/>
    <lineage>
        <taxon>Eukaryota</taxon>
        <taxon>Metazoa</taxon>
        <taxon>Chordata</taxon>
        <taxon>Craniata</taxon>
        <taxon>Vertebrata</taxon>
        <taxon>Euteleostomi</taxon>
        <taxon>Actinopterygii</taxon>
        <taxon>Neopterygii</taxon>
        <taxon>Teleostei</taxon>
        <taxon>Neoteleostei</taxon>
        <taxon>Acanthomorphata</taxon>
        <taxon>Gobiaria</taxon>
        <taxon>Gobiiformes</taxon>
        <taxon>Gobioidei</taxon>
        <taxon>Gobiidae</taxon>
        <taxon>Oxudercinae</taxon>
        <taxon>Periophthalmus</taxon>
    </lineage>
</organism>
<dbReference type="Proteomes" id="UP000261520">
    <property type="component" value="Unplaced"/>
</dbReference>
<accession>A0A3B4AXH8</accession>
<dbReference type="InterPro" id="IPR029027">
    <property type="entry name" value="Single_a-helix_sf"/>
</dbReference>
<dbReference type="AlphaFoldDB" id="A0A3B4AXH8"/>
<dbReference type="GO" id="GO:0006122">
    <property type="term" value="P:mitochondrial electron transport, ubiquinol to cytochrome c"/>
    <property type="evidence" value="ECO:0007669"/>
    <property type="project" value="InterPro"/>
</dbReference>
<name>A0A3B4AXH8_9GOBI</name>
<proteinExistence type="predicted"/>
<dbReference type="PANTHER" id="PTHR15420:SF2">
    <property type="entry name" value="CYTOCHROME B-C1 COMPLEX SUBUNIT 10"/>
    <property type="match status" value="1"/>
</dbReference>
<dbReference type="GeneID" id="117384946"/>
<keyword evidence="2" id="KW-1185">Reference proteome</keyword>
<reference evidence="1" key="2">
    <citation type="submission" date="2025-09" db="UniProtKB">
        <authorList>
            <consortium name="Ensembl"/>
        </authorList>
    </citation>
    <scope>IDENTIFICATION</scope>
</reference>
<dbReference type="Gene3D" id="1.20.5.220">
    <property type="match status" value="1"/>
</dbReference>